<dbReference type="GeneID" id="30982530"/>
<name>A0A1E4SDC9_9ASCO</name>
<gene>
    <name evidence="1" type="ORF">CANTADRAFT_313406</name>
</gene>
<proteinExistence type="predicted"/>
<evidence type="ECO:0000313" key="2">
    <source>
        <dbReference type="Proteomes" id="UP000094285"/>
    </source>
</evidence>
<keyword evidence="2" id="KW-1185">Reference proteome</keyword>
<evidence type="ECO:0000313" key="1">
    <source>
        <dbReference type="EMBL" id="ODV77520.1"/>
    </source>
</evidence>
<dbReference type="Proteomes" id="UP000094285">
    <property type="component" value="Unassembled WGS sequence"/>
</dbReference>
<dbReference type="AlphaFoldDB" id="A0A1E4SDC9"/>
<accession>A0A1E4SDC9</accession>
<protein>
    <submittedName>
        <fullName evidence="1">Uncharacterized protein</fullName>
    </submittedName>
</protein>
<reference evidence="2" key="1">
    <citation type="submission" date="2016-05" db="EMBL/GenBank/DDBJ databases">
        <title>Comparative genomics of biotechnologically important yeasts.</title>
        <authorList>
            <consortium name="DOE Joint Genome Institute"/>
            <person name="Riley R."/>
            <person name="Haridas S."/>
            <person name="Wolfe K.H."/>
            <person name="Lopes M.R."/>
            <person name="Hittinger C.T."/>
            <person name="Goker M."/>
            <person name="Salamov A."/>
            <person name="Wisecaver J."/>
            <person name="Long T.M."/>
            <person name="Aerts A.L."/>
            <person name="Barry K."/>
            <person name="Choi C."/>
            <person name="Clum A."/>
            <person name="Coughlan A.Y."/>
            <person name="Deshpande S."/>
            <person name="Douglass A.P."/>
            <person name="Hanson S.J."/>
            <person name="Klenk H.-P."/>
            <person name="Labutti K."/>
            <person name="Lapidus A."/>
            <person name="Lindquist E."/>
            <person name="Lipzen A."/>
            <person name="Meier-Kolthoff J.P."/>
            <person name="Ohm R.A."/>
            <person name="Otillar R.P."/>
            <person name="Pangilinan J."/>
            <person name="Peng Y."/>
            <person name="Rokas A."/>
            <person name="Rosa C.A."/>
            <person name="Scheuner C."/>
            <person name="Sibirny A.A."/>
            <person name="Slot J.C."/>
            <person name="Stielow J.B."/>
            <person name="Sun H."/>
            <person name="Kurtzman C.P."/>
            <person name="Blackwell M."/>
            <person name="Grigoriev I.V."/>
            <person name="Jeffries T.W."/>
        </authorList>
    </citation>
    <scope>NUCLEOTIDE SEQUENCE [LARGE SCALE GENOMIC DNA]</scope>
    <source>
        <strain evidence="2">NRRL Y-17324</strain>
    </source>
</reference>
<organism evidence="1 2">
    <name type="scientific">Suhomyces tanzawaensis NRRL Y-17324</name>
    <dbReference type="NCBI Taxonomy" id="984487"/>
    <lineage>
        <taxon>Eukaryota</taxon>
        <taxon>Fungi</taxon>
        <taxon>Dikarya</taxon>
        <taxon>Ascomycota</taxon>
        <taxon>Saccharomycotina</taxon>
        <taxon>Pichiomycetes</taxon>
        <taxon>Debaryomycetaceae</taxon>
        <taxon>Suhomyces</taxon>
    </lineage>
</organism>
<sequence>MRRRCHYRRLGGDARQPSLLMKFASISPRSPTSCSQLLCGRGILTSHCSSMTIEVLAYNDMNNRNIQILFQCWTVDFRVQCTLSETLNTKWEDPRRRTRRIRVISVAGGVVQ</sequence>
<dbReference type="RefSeq" id="XP_020062642.1">
    <property type="nucleotide sequence ID" value="XM_020208393.1"/>
</dbReference>
<dbReference type="EMBL" id="KV453915">
    <property type="protein sequence ID" value="ODV77520.1"/>
    <property type="molecule type" value="Genomic_DNA"/>
</dbReference>